<dbReference type="Gene3D" id="3.40.50.300">
    <property type="entry name" value="P-loop containing nucleotide triphosphate hydrolases"/>
    <property type="match status" value="1"/>
</dbReference>
<dbReference type="HAMAP" id="MF_00238">
    <property type="entry name" value="Cytidyl_kinase_type1"/>
    <property type="match status" value="1"/>
</dbReference>
<dbReference type="Pfam" id="PF02224">
    <property type="entry name" value="Cytidylate_kin"/>
    <property type="match status" value="1"/>
</dbReference>
<evidence type="ECO:0000256" key="8">
    <source>
        <dbReference type="HAMAP-Rule" id="MF_00238"/>
    </source>
</evidence>
<dbReference type="NCBIfam" id="TIGR00017">
    <property type="entry name" value="cmk"/>
    <property type="match status" value="1"/>
</dbReference>
<evidence type="ECO:0000256" key="3">
    <source>
        <dbReference type="ARBA" id="ARBA00022741"/>
    </source>
</evidence>
<protein>
    <recommendedName>
        <fullName evidence="8">Cytidylate kinase</fullName>
        <shortName evidence="8">CK</shortName>
        <ecNumber evidence="8">2.7.4.25</ecNumber>
    </recommendedName>
    <alternativeName>
        <fullName evidence="8">Cytidine monophosphate kinase</fullName>
        <shortName evidence="8">CMP kinase</shortName>
    </alternativeName>
</protein>
<dbReference type="EC" id="2.7.4.25" evidence="8"/>
<comment type="caution">
    <text evidence="10">The sequence shown here is derived from an EMBL/GenBank/DDBJ whole genome shotgun (WGS) entry which is preliminary data.</text>
</comment>
<dbReference type="RefSeq" id="WP_377179955.1">
    <property type="nucleotide sequence ID" value="NZ_JBHTMY010000003.1"/>
</dbReference>
<keyword evidence="11" id="KW-1185">Reference proteome</keyword>
<dbReference type="InterPro" id="IPR011994">
    <property type="entry name" value="Cytidylate_kinase_dom"/>
</dbReference>
<keyword evidence="8" id="KW-0963">Cytoplasm</keyword>
<evidence type="ECO:0000259" key="9">
    <source>
        <dbReference type="Pfam" id="PF02224"/>
    </source>
</evidence>
<evidence type="ECO:0000256" key="7">
    <source>
        <dbReference type="ARBA" id="ARBA00048478"/>
    </source>
</evidence>
<evidence type="ECO:0000256" key="6">
    <source>
        <dbReference type="ARBA" id="ARBA00047615"/>
    </source>
</evidence>
<keyword evidence="2 8" id="KW-0808">Transferase</keyword>
<dbReference type="PANTHER" id="PTHR21299">
    <property type="entry name" value="CYTIDYLATE KINASE/PANTOATE-BETA-ALANINE LIGASE"/>
    <property type="match status" value="1"/>
</dbReference>
<keyword evidence="4 8" id="KW-0418">Kinase</keyword>
<name>A0ABW3Y621_9FLAO</name>
<organism evidence="10 11">
    <name type="scientific">Namhaeicola litoreus</name>
    <dbReference type="NCBI Taxonomy" id="1052145"/>
    <lineage>
        <taxon>Bacteria</taxon>
        <taxon>Pseudomonadati</taxon>
        <taxon>Bacteroidota</taxon>
        <taxon>Flavobacteriia</taxon>
        <taxon>Flavobacteriales</taxon>
        <taxon>Flavobacteriaceae</taxon>
        <taxon>Namhaeicola</taxon>
    </lineage>
</organism>
<feature type="binding site" evidence="8">
    <location>
        <begin position="11"/>
        <end position="19"/>
    </location>
    <ligand>
        <name>ATP</name>
        <dbReference type="ChEBI" id="CHEBI:30616"/>
    </ligand>
</feature>
<evidence type="ECO:0000256" key="5">
    <source>
        <dbReference type="ARBA" id="ARBA00022840"/>
    </source>
</evidence>
<dbReference type="PANTHER" id="PTHR21299:SF2">
    <property type="entry name" value="CYTIDYLATE KINASE"/>
    <property type="match status" value="1"/>
</dbReference>
<keyword evidence="5 8" id="KW-0067">ATP-binding</keyword>
<keyword evidence="3 8" id="KW-0547">Nucleotide-binding</keyword>
<sequence>MSKKVIIAIDGYSSTGKSTIAKLLAKELGYIYVDTGAMYRAVALYARRKGWINENTLNIDKIVEGLDGIDLNFIFNSDLGFSEMYLNGENVENEIRTLEISNLVSRISTIPEVRKKLVNYQKKLGENKGLVMDGRDIGSVVFPDAEIKLFLSAKPEVRAGRRFKEMTEKNEDVSFEEVLENVVMRDELDSTRKISPLIKANDAIEIDNSQMKKDEQFHYILKLVQDKIEKLN</sequence>
<evidence type="ECO:0000313" key="10">
    <source>
        <dbReference type="EMBL" id="MFD1316713.1"/>
    </source>
</evidence>
<evidence type="ECO:0000313" key="11">
    <source>
        <dbReference type="Proteomes" id="UP001597201"/>
    </source>
</evidence>
<comment type="subcellular location">
    <subcellularLocation>
        <location evidence="8">Cytoplasm</location>
    </subcellularLocation>
</comment>
<comment type="catalytic activity">
    <reaction evidence="7 8">
        <text>CMP + ATP = CDP + ADP</text>
        <dbReference type="Rhea" id="RHEA:11600"/>
        <dbReference type="ChEBI" id="CHEBI:30616"/>
        <dbReference type="ChEBI" id="CHEBI:58069"/>
        <dbReference type="ChEBI" id="CHEBI:60377"/>
        <dbReference type="ChEBI" id="CHEBI:456216"/>
        <dbReference type="EC" id="2.7.4.25"/>
    </reaction>
</comment>
<dbReference type="EMBL" id="JBHTMY010000003">
    <property type="protein sequence ID" value="MFD1316713.1"/>
    <property type="molecule type" value="Genomic_DNA"/>
</dbReference>
<dbReference type="GO" id="GO:0016301">
    <property type="term" value="F:kinase activity"/>
    <property type="evidence" value="ECO:0007669"/>
    <property type="project" value="UniProtKB-KW"/>
</dbReference>
<evidence type="ECO:0000256" key="2">
    <source>
        <dbReference type="ARBA" id="ARBA00022679"/>
    </source>
</evidence>
<accession>A0ABW3Y621</accession>
<evidence type="ECO:0000256" key="1">
    <source>
        <dbReference type="ARBA" id="ARBA00009427"/>
    </source>
</evidence>
<dbReference type="Proteomes" id="UP001597201">
    <property type="component" value="Unassembled WGS sequence"/>
</dbReference>
<dbReference type="CDD" id="cd02020">
    <property type="entry name" value="CMPK"/>
    <property type="match status" value="1"/>
</dbReference>
<gene>
    <name evidence="8 10" type="primary">cmk</name>
    <name evidence="10" type="ORF">ACFQ39_13895</name>
</gene>
<evidence type="ECO:0000256" key="4">
    <source>
        <dbReference type="ARBA" id="ARBA00022777"/>
    </source>
</evidence>
<reference evidence="11" key="1">
    <citation type="journal article" date="2019" name="Int. J. Syst. Evol. Microbiol.">
        <title>The Global Catalogue of Microorganisms (GCM) 10K type strain sequencing project: providing services to taxonomists for standard genome sequencing and annotation.</title>
        <authorList>
            <consortium name="The Broad Institute Genomics Platform"/>
            <consortium name="The Broad Institute Genome Sequencing Center for Infectious Disease"/>
            <person name="Wu L."/>
            <person name="Ma J."/>
        </authorList>
    </citation>
    <scope>NUCLEOTIDE SEQUENCE [LARGE SCALE GENOMIC DNA]</scope>
    <source>
        <strain evidence="11">CCUG 61485</strain>
    </source>
</reference>
<comment type="similarity">
    <text evidence="1 8">Belongs to the cytidylate kinase family. Type 1 subfamily.</text>
</comment>
<dbReference type="SUPFAM" id="SSF52540">
    <property type="entry name" value="P-loop containing nucleoside triphosphate hydrolases"/>
    <property type="match status" value="1"/>
</dbReference>
<proteinExistence type="inferred from homology"/>
<dbReference type="InterPro" id="IPR003136">
    <property type="entry name" value="Cytidylate_kin"/>
</dbReference>
<feature type="domain" description="Cytidylate kinase" evidence="9">
    <location>
        <begin position="7"/>
        <end position="225"/>
    </location>
</feature>
<dbReference type="InterPro" id="IPR027417">
    <property type="entry name" value="P-loop_NTPase"/>
</dbReference>
<comment type="catalytic activity">
    <reaction evidence="6 8">
        <text>dCMP + ATP = dCDP + ADP</text>
        <dbReference type="Rhea" id="RHEA:25094"/>
        <dbReference type="ChEBI" id="CHEBI:30616"/>
        <dbReference type="ChEBI" id="CHEBI:57566"/>
        <dbReference type="ChEBI" id="CHEBI:58593"/>
        <dbReference type="ChEBI" id="CHEBI:456216"/>
        <dbReference type="EC" id="2.7.4.25"/>
    </reaction>
</comment>